<dbReference type="AlphaFoldDB" id="A0A0D0AS31"/>
<dbReference type="OrthoDB" id="2640446at2759"/>
<keyword evidence="2" id="KW-1185">Reference proteome</keyword>
<gene>
    <name evidence="1" type="ORF">GYMLUDRAFT_250641</name>
</gene>
<name>A0A0D0AS31_9AGAR</name>
<reference evidence="1 2" key="1">
    <citation type="submission" date="2014-04" db="EMBL/GenBank/DDBJ databases">
        <title>Evolutionary Origins and Diversification of the Mycorrhizal Mutualists.</title>
        <authorList>
            <consortium name="DOE Joint Genome Institute"/>
            <consortium name="Mycorrhizal Genomics Consortium"/>
            <person name="Kohler A."/>
            <person name="Kuo A."/>
            <person name="Nagy L.G."/>
            <person name="Floudas D."/>
            <person name="Copeland A."/>
            <person name="Barry K.W."/>
            <person name="Cichocki N."/>
            <person name="Veneault-Fourrey C."/>
            <person name="LaButti K."/>
            <person name="Lindquist E.A."/>
            <person name="Lipzen A."/>
            <person name="Lundell T."/>
            <person name="Morin E."/>
            <person name="Murat C."/>
            <person name="Riley R."/>
            <person name="Ohm R."/>
            <person name="Sun H."/>
            <person name="Tunlid A."/>
            <person name="Henrissat B."/>
            <person name="Grigoriev I.V."/>
            <person name="Hibbett D.S."/>
            <person name="Martin F."/>
        </authorList>
    </citation>
    <scope>NUCLEOTIDE SEQUENCE [LARGE SCALE GENOMIC DNA]</scope>
    <source>
        <strain evidence="1 2">FD-317 M1</strain>
    </source>
</reference>
<organism evidence="1 2">
    <name type="scientific">Collybiopsis luxurians FD-317 M1</name>
    <dbReference type="NCBI Taxonomy" id="944289"/>
    <lineage>
        <taxon>Eukaryota</taxon>
        <taxon>Fungi</taxon>
        <taxon>Dikarya</taxon>
        <taxon>Basidiomycota</taxon>
        <taxon>Agaricomycotina</taxon>
        <taxon>Agaricomycetes</taxon>
        <taxon>Agaricomycetidae</taxon>
        <taxon>Agaricales</taxon>
        <taxon>Marasmiineae</taxon>
        <taxon>Omphalotaceae</taxon>
        <taxon>Collybiopsis</taxon>
        <taxon>Collybiopsis luxurians</taxon>
    </lineage>
</organism>
<proteinExistence type="predicted"/>
<dbReference type="HOGENOM" id="CLU_106804_0_0_1"/>
<evidence type="ECO:0000313" key="1">
    <source>
        <dbReference type="EMBL" id="KIK53230.1"/>
    </source>
</evidence>
<accession>A0A0D0AS31</accession>
<protein>
    <submittedName>
        <fullName evidence="1">Uncharacterized protein</fullName>
    </submittedName>
</protein>
<dbReference type="EMBL" id="KN834832">
    <property type="protein sequence ID" value="KIK53230.1"/>
    <property type="molecule type" value="Genomic_DNA"/>
</dbReference>
<dbReference type="Proteomes" id="UP000053593">
    <property type="component" value="Unassembled WGS sequence"/>
</dbReference>
<evidence type="ECO:0000313" key="2">
    <source>
        <dbReference type="Proteomes" id="UP000053593"/>
    </source>
</evidence>
<sequence>MAWMLDGMAFVSEVEDHLTISEALKFASANCATVYDNELKFYAQAMSSPPEEAEKWHQAAFDELTALIDHGVFELVQQLLDCKPLSSQWVFKIKQNANGSIEHYKA</sequence>